<dbReference type="InterPro" id="IPR050121">
    <property type="entry name" value="Cytochrome_P450_monoxygenase"/>
</dbReference>
<comment type="similarity">
    <text evidence="3">Belongs to the cytochrome P450 family.</text>
</comment>
<dbReference type="EMBL" id="JBEFKJ010000008">
    <property type="protein sequence ID" value="KAL2044707.1"/>
    <property type="molecule type" value="Genomic_DNA"/>
</dbReference>
<evidence type="ECO:0000256" key="2">
    <source>
        <dbReference type="ARBA" id="ARBA00004370"/>
    </source>
</evidence>
<keyword evidence="6" id="KW-0479">Metal-binding</keyword>
<keyword evidence="5 12" id="KW-0812">Transmembrane</keyword>
<evidence type="ECO:0000256" key="7">
    <source>
        <dbReference type="ARBA" id="ARBA00022989"/>
    </source>
</evidence>
<comment type="caution">
    <text evidence="13">The sequence shown here is derived from an EMBL/GenBank/DDBJ whole genome shotgun (WGS) entry which is preliminary data.</text>
</comment>
<dbReference type="InterPro" id="IPR001128">
    <property type="entry name" value="Cyt_P450"/>
</dbReference>
<proteinExistence type="inferred from homology"/>
<evidence type="ECO:0000256" key="5">
    <source>
        <dbReference type="ARBA" id="ARBA00022692"/>
    </source>
</evidence>
<comment type="subcellular location">
    <subcellularLocation>
        <location evidence="2">Membrane</location>
    </subcellularLocation>
</comment>
<keyword evidence="8" id="KW-0560">Oxidoreductase</keyword>
<keyword evidence="9" id="KW-0408">Iron</keyword>
<evidence type="ECO:0000256" key="9">
    <source>
        <dbReference type="ARBA" id="ARBA00023004"/>
    </source>
</evidence>
<protein>
    <recommendedName>
        <fullName evidence="15">Cytochrome P450</fullName>
    </recommendedName>
</protein>
<dbReference type="CDD" id="cd11061">
    <property type="entry name" value="CYP67-like"/>
    <property type="match status" value="1"/>
</dbReference>
<dbReference type="InterPro" id="IPR002401">
    <property type="entry name" value="Cyt_P450_E_grp-I"/>
</dbReference>
<dbReference type="Gene3D" id="1.10.630.10">
    <property type="entry name" value="Cytochrome P450"/>
    <property type="match status" value="1"/>
</dbReference>
<dbReference type="PANTHER" id="PTHR24305">
    <property type="entry name" value="CYTOCHROME P450"/>
    <property type="match status" value="1"/>
</dbReference>
<evidence type="ECO:0000256" key="11">
    <source>
        <dbReference type="ARBA" id="ARBA00023136"/>
    </source>
</evidence>
<dbReference type="PANTHER" id="PTHR24305:SF112">
    <property type="entry name" value="L-ORNITHINE-N5-MONOOXYGENASE (EUROFUNG)"/>
    <property type="match status" value="1"/>
</dbReference>
<evidence type="ECO:0000256" key="8">
    <source>
        <dbReference type="ARBA" id="ARBA00023002"/>
    </source>
</evidence>
<evidence type="ECO:0000313" key="13">
    <source>
        <dbReference type="EMBL" id="KAL2044707.1"/>
    </source>
</evidence>
<keyword evidence="4" id="KW-0349">Heme</keyword>
<keyword evidence="10" id="KW-0503">Monooxygenase</keyword>
<keyword evidence="11 12" id="KW-0472">Membrane</keyword>
<organism evidence="13 14">
    <name type="scientific">Stereocaulon virgatum</name>
    <dbReference type="NCBI Taxonomy" id="373712"/>
    <lineage>
        <taxon>Eukaryota</taxon>
        <taxon>Fungi</taxon>
        <taxon>Dikarya</taxon>
        <taxon>Ascomycota</taxon>
        <taxon>Pezizomycotina</taxon>
        <taxon>Lecanoromycetes</taxon>
        <taxon>OSLEUM clade</taxon>
        <taxon>Lecanoromycetidae</taxon>
        <taxon>Lecanorales</taxon>
        <taxon>Lecanorineae</taxon>
        <taxon>Stereocaulaceae</taxon>
        <taxon>Stereocaulon</taxon>
    </lineage>
</organism>
<name>A0ABR4AFW2_9LECA</name>
<dbReference type="SUPFAM" id="SSF48264">
    <property type="entry name" value="Cytochrome P450"/>
    <property type="match status" value="1"/>
</dbReference>
<evidence type="ECO:0000256" key="4">
    <source>
        <dbReference type="ARBA" id="ARBA00022617"/>
    </source>
</evidence>
<feature type="transmembrane region" description="Helical" evidence="12">
    <location>
        <begin position="67"/>
        <end position="86"/>
    </location>
</feature>
<evidence type="ECO:0000256" key="1">
    <source>
        <dbReference type="ARBA" id="ARBA00001971"/>
    </source>
</evidence>
<dbReference type="Pfam" id="PF00067">
    <property type="entry name" value="p450"/>
    <property type="match status" value="1"/>
</dbReference>
<keyword evidence="14" id="KW-1185">Reference proteome</keyword>
<sequence>MSFLLPYSVAAATGVACHLGYFNRGEHHLYGVRYLQALFTASLTLGAILAASGVRSFSDVLQEVTKLIAFFLAGLYTSLLAYRVLFSPLNRFPGPFGAKFSNFWFSLRLSKRNAFQKVLELHSKYGDFLRIGSNDLSIVHPEAVKAIYGPGSPCRKADWYDLTHPRVSLQTLRSRMEHDQRRRTWSMAFSDKALHDYEQRVNEHQDKLLAHIANAGGRVNVSRTFNFYNFDVMGDLAFGQSFNMLTLSEYHSVVKLLHKGLQGLGYHFPTWFFRIMIAVPRLDDEWSEFMHYCSKEMQDRITRGTSTPDISSTLLKPYDGAKPSGAELRMLEGDANLNIVAGSDTTAAVMTYIIYELVRHPSHISKLRKELASIDPFICPTKVQHQQLQHLDHLNGVIYETLRLYPPVPTAIPRLTPPEGLTIRDVYVPGNTTVWSPQYVLGRSSKVYNNAESFIPERWYSNPELIKERSAFAPFSIGKLVCKIESAPESLQAHHSSPLLLAA</sequence>
<evidence type="ECO:0000256" key="12">
    <source>
        <dbReference type="SAM" id="Phobius"/>
    </source>
</evidence>
<keyword evidence="7 12" id="KW-1133">Transmembrane helix</keyword>
<evidence type="ECO:0000313" key="14">
    <source>
        <dbReference type="Proteomes" id="UP001590950"/>
    </source>
</evidence>
<reference evidence="13 14" key="1">
    <citation type="submission" date="2024-09" db="EMBL/GenBank/DDBJ databases">
        <title>Rethinking Asexuality: The Enigmatic Case of Functional Sexual Genes in Lepraria (Stereocaulaceae).</title>
        <authorList>
            <person name="Doellman M."/>
            <person name="Sun Y."/>
            <person name="Barcenas-Pena A."/>
            <person name="Lumbsch H.T."/>
            <person name="Grewe F."/>
        </authorList>
    </citation>
    <scope>NUCLEOTIDE SEQUENCE [LARGE SCALE GENOMIC DNA]</scope>
    <source>
        <strain evidence="13 14">Mercado 3170</strain>
    </source>
</reference>
<evidence type="ECO:0000256" key="3">
    <source>
        <dbReference type="ARBA" id="ARBA00010617"/>
    </source>
</evidence>
<accession>A0ABR4AFW2</accession>
<dbReference type="PRINTS" id="PR00463">
    <property type="entry name" value="EP450I"/>
</dbReference>
<dbReference type="InterPro" id="IPR036396">
    <property type="entry name" value="Cyt_P450_sf"/>
</dbReference>
<dbReference type="PRINTS" id="PR00385">
    <property type="entry name" value="P450"/>
</dbReference>
<comment type="cofactor">
    <cofactor evidence="1">
        <name>heme</name>
        <dbReference type="ChEBI" id="CHEBI:30413"/>
    </cofactor>
</comment>
<feature type="transmembrane region" description="Helical" evidence="12">
    <location>
        <begin position="6"/>
        <end position="22"/>
    </location>
</feature>
<evidence type="ECO:0008006" key="15">
    <source>
        <dbReference type="Google" id="ProtNLM"/>
    </source>
</evidence>
<evidence type="ECO:0000256" key="10">
    <source>
        <dbReference type="ARBA" id="ARBA00023033"/>
    </source>
</evidence>
<evidence type="ECO:0000256" key="6">
    <source>
        <dbReference type="ARBA" id="ARBA00022723"/>
    </source>
</evidence>
<feature type="transmembrane region" description="Helical" evidence="12">
    <location>
        <begin position="34"/>
        <end position="55"/>
    </location>
</feature>
<dbReference type="Proteomes" id="UP001590950">
    <property type="component" value="Unassembled WGS sequence"/>
</dbReference>
<gene>
    <name evidence="13" type="ORF">N7G274_002481</name>
</gene>